<dbReference type="AlphaFoldDB" id="A0A9Q0CS99"/>
<evidence type="ECO:0000313" key="3">
    <source>
        <dbReference type="Proteomes" id="UP001151287"/>
    </source>
</evidence>
<evidence type="ECO:0000313" key="2">
    <source>
        <dbReference type="EMBL" id="KAJ1699048.1"/>
    </source>
</evidence>
<dbReference type="EMBL" id="JAMQYH010000002">
    <property type="protein sequence ID" value="KAJ1699048.1"/>
    <property type="molecule type" value="Genomic_DNA"/>
</dbReference>
<reference evidence="2" key="1">
    <citation type="journal article" date="2022" name="Cell">
        <title>Repeat-based holocentromeres influence genome architecture and karyotype evolution.</title>
        <authorList>
            <person name="Hofstatter P.G."/>
            <person name="Thangavel G."/>
            <person name="Lux T."/>
            <person name="Neumann P."/>
            <person name="Vondrak T."/>
            <person name="Novak P."/>
            <person name="Zhang M."/>
            <person name="Costa L."/>
            <person name="Castellani M."/>
            <person name="Scott A."/>
            <person name="Toegelov H."/>
            <person name="Fuchs J."/>
            <person name="Mata-Sucre Y."/>
            <person name="Dias Y."/>
            <person name="Vanzela A.L.L."/>
            <person name="Huettel B."/>
            <person name="Almeida C.C.S."/>
            <person name="Simkova H."/>
            <person name="Souza G."/>
            <person name="Pedrosa-Harand A."/>
            <person name="Macas J."/>
            <person name="Mayer K.F.X."/>
            <person name="Houben A."/>
            <person name="Marques A."/>
        </authorList>
    </citation>
    <scope>NUCLEOTIDE SEQUENCE</scope>
    <source>
        <strain evidence="2">RhyBre1mFocal</strain>
    </source>
</reference>
<name>A0A9Q0CS99_9POAL</name>
<dbReference type="Pfam" id="PF03478">
    <property type="entry name" value="Beta-prop_KIB1-4"/>
    <property type="match status" value="1"/>
</dbReference>
<dbReference type="PANTHER" id="PTHR44259:SF87">
    <property type="entry name" value="F-BOX DOMAIN-CONTAINING PROTEIN"/>
    <property type="match status" value="1"/>
</dbReference>
<gene>
    <name evidence="2" type="ORF">LUZ63_007560</name>
</gene>
<evidence type="ECO:0000259" key="1">
    <source>
        <dbReference type="Pfam" id="PF03478"/>
    </source>
</evidence>
<keyword evidence="3" id="KW-1185">Reference proteome</keyword>
<proteinExistence type="predicted"/>
<dbReference type="PANTHER" id="PTHR44259">
    <property type="entry name" value="OS07G0183000 PROTEIN-RELATED"/>
    <property type="match status" value="1"/>
</dbReference>
<comment type="caution">
    <text evidence="2">The sequence shown here is derived from an EMBL/GenBank/DDBJ whole genome shotgun (WGS) entry which is preliminary data.</text>
</comment>
<accession>A0A9Q0CS99</accession>
<organism evidence="2 3">
    <name type="scientific">Rhynchospora breviuscula</name>
    <dbReference type="NCBI Taxonomy" id="2022672"/>
    <lineage>
        <taxon>Eukaryota</taxon>
        <taxon>Viridiplantae</taxon>
        <taxon>Streptophyta</taxon>
        <taxon>Embryophyta</taxon>
        <taxon>Tracheophyta</taxon>
        <taxon>Spermatophyta</taxon>
        <taxon>Magnoliopsida</taxon>
        <taxon>Liliopsida</taxon>
        <taxon>Poales</taxon>
        <taxon>Cyperaceae</taxon>
        <taxon>Cyperoideae</taxon>
        <taxon>Rhynchosporeae</taxon>
        <taxon>Rhynchospora</taxon>
    </lineage>
</organism>
<feature type="domain" description="KIB1-4 beta-propeller" evidence="1">
    <location>
        <begin position="72"/>
        <end position="258"/>
    </location>
</feature>
<dbReference type="Proteomes" id="UP001151287">
    <property type="component" value="Unassembled WGS sequence"/>
</dbReference>
<dbReference type="InterPro" id="IPR050942">
    <property type="entry name" value="F-box_BR-signaling"/>
</dbReference>
<dbReference type="OrthoDB" id="722989at2759"/>
<sequence>MGKLRLKRDWAGLPEDLVTIIGEQVTANTAYIYLRLVCKAWRRALTPNPRHLPPQSPWLLLPRIREGFELDFYDPFQSKPHRFRCPYMKGKDICGSSHGWLLLEHDHRISLFNPITQSSIDLPTFHAPPSFPSPPLPPGQFITQNVKKATLSCNPSEDGCIVVAQFIAMSKWDFAFCRIGDTHWTGLMPHNMHLPMLLDFTCHKNLVYTVNIKTNVSVYDLNDLSLRTFPSKISYNSGYDRLNIVEGGLESGEPLLVRTT</sequence>
<dbReference type="InterPro" id="IPR005174">
    <property type="entry name" value="KIB1-4_b-propeller"/>
</dbReference>
<protein>
    <recommendedName>
        <fullName evidence="1">KIB1-4 beta-propeller domain-containing protein</fullName>
    </recommendedName>
</protein>